<keyword evidence="2 6" id="KW-0812">Transmembrane</keyword>
<dbReference type="Gene3D" id="2.70.150.10">
    <property type="entry name" value="Calcium-transporting ATPase, cytoplasmic transduction domain A"/>
    <property type="match status" value="1"/>
</dbReference>
<keyword evidence="5 6" id="KW-0472">Membrane</keyword>
<dbReference type="Proteomes" id="UP001194273">
    <property type="component" value="Unassembled WGS sequence"/>
</dbReference>
<feature type="transmembrane region" description="Helical" evidence="6">
    <location>
        <begin position="662"/>
        <end position="683"/>
    </location>
</feature>
<organism evidence="8 9">
    <name type="scientific">Thermophilibacter gallinarum</name>
    <dbReference type="NCBI Taxonomy" id="2779357"/>
    <lineage>
        <taxon>Bacteria</taxon>
        <taxon>Bacillati</taxon>
        <taxon>Actinomycetota</taxon>
        <taxon>Coriobacteriia</taxon>
        <taxon>Coriobacteriales</taxon>
        <taxon>Atopobiaceae</taxon>
        <taxon>Thermophilibacter</taxon>
    </lineage>
</organism>
<dbReference type="InterPro" id="IPR036412">
    <property type="entry name" value="HAD-like_sf"/>
</dbReference>
<dbReference type="PRINTS" id="PR00120">
    <property type="entry name" value="HATPASE"/>
</dbReference>
<feature type="transmembrane region" description="Helical" evidence="6">
    <location>
        <begin position="51"/>
        <end position="69"/>
    </location>
</feature>
<evidence type="ECO:0000256" key="2">
    <source>
        <dbReference type="ARBA" id="ARBA00022692"/>
    </source>
</evidence>
<evidence type="ECO:0000256" key="5">
    <source>
        <dbReference type="ARBA" id="ARBA00023136"/>
    </source>
</evidence>
<dbReference type="Pfam" id="PF00122">
    <property type="entry name" value="E1-E2_ATPase"/>
    <property type="match status" value="1"/>
</dbReference>
<evidence type="ECO:0000313" key="9">
    <source>
        <dbReference type="Proteomes" id="UP001194273"/>
    </source>
</evidence>
<evidence type="ECO:0000259" key="7">
    <source>
        <dbReference type="Pfam" id="PF00122"/>
    </source>
</evidence>
<dbReference type="InterPro" id="IPR023298">
    <property type="entry name" value="ATPase_P-typ_TM_dom_sf"/>
</dbReference>
<feature type="transmembrane region" description="Helical" evidence="6">
    <location>
        <begin position="753"/>
        <end position="775"/>
    </location>
</feature>
<feature type="domain" description="P-type ATPase A" evidence="7">
    <location>
        <begin position="105"/>
        <end position="202"/>
    </location>
</feature>
<dbReference type="Gene3D" id="3.40.1110.10">
    <property type="entry name" value="Calcium-transporting ATPase, cytoplasmic domain N"/>
    <property type="match status" value="1"/>
</dbReference>
<dbReference type="SFLD" id="SFLDG00002">
    <property type="entry name" value="C1.7:_P-type_atpase_like"/>
    <property type="match status" value="1"/>
</dbReference>
<reference evidence="8 9" key="1">
    <citation type="submission" date="2020-10" db="EMBL/GenBank/DDBJ databases">
        <title>ChiBAC.</title>
        <authorList>
            <person name="Zenner C."/>
            <person name="Hitch T.C.A."/>
            <person name="Clavel T."/>
        </authorList>
    </citation>
    <scope>NUCLEOTIDE SEQUENCE [LARGE SCALE GENOMIC DNA]</scope>
    <source>
        <strain evidence="8 9">DSM 107455</strain>
    </source>
</reference>
<evidence type="ECO:0000256" key="1">
    <source>
        <dbReference type="ARBA" id="ARBA00004651"/>
    </source>
</evidence>
<feature type="transmembrane region" description="Helical" evidence="6">
    <location>
        <begin position="604"/>
        <end position="625"/>
    </location>
</feature>
<dbReference type="PANTHER" id="PTHR42861">
    <property type="entry name" value="CALCIUM-TRANSPORTING ATPASE"/>
    <property type="match status" value="1"/>
</dbReference>
<dbReference type="Gene3D" id="1.20.1110.10">
    <property type="entry name" value="Calcium-transporting ATPase, transmembrane domain"/>
    <property type="match status" value="1"/>
</dbReference>
<evidence type="ECO:0000256" key="4">
    <source>
        <dbReference type="ARBA" id="ARBA00022989"/>
    </source>
</evidence>
<name>A0ABR9QUU5_9ACTN</name>
<dbReference type="InterPro" id="IPR001757">
    <property type="entry name" value="P_typ_ATPase"/>
</dbReference>
<gene>
    <name evidence="8" type="ORF">INF26_07750</name>
</gene>
<dbReference type="PROSITE" id="PS00154">
    <property type="entry name" value="ATPASE_E1_E2"/>
    <property type="match status" value="1"/>
</dbReference>
<accession>A0ABR9QUU5</accession>
<keyword evidence="9" id="KW-1185">Reference proteome</keyword>
<dbReference type="Pfam" id="PF00702">
    <property type="entry name" value="Hydrolase"/>
    <property type="match status" value="1"/>
</dbReference>
<keyword evidence="3" id="KW-1278">Translocase</keyword>
<dbReference type="Gene3D" id="3.40.50.1000">
    <property type="entry name" value="HAD superfamily/HAD-like"/>
    <property type="match status" value="1"/>
</dbReference>
<dbReference type="InterPro" id="IPR044492">
    <property type="entry name" value="P_typ_ATPase_HD_dom"/>
</dbReference>
<proteinExistence type="predicted"/>
<feature type="transmembrane region" description="Helical" evidence="6">
    <location>
        <begin position="631"/>
        <end position="650"/>
    </location>
</feature>
<dbReference type="InterPro" id="IPR018303">
    <property type="entry name" value="ATPase_P-typ_P_site"/>
</dbReference>
<feature type="transmembrane region" description="Helical" evidence="6">
    <location>
        <begin position="695"/>
        <end position="715"/>
    </location>
</feature>
<dbReference type="EMBL" id="JADCJZ010000003">
    <property type="protein sequence ID" value="MBE5024739.1"/>
    <property type="molecule type" value="Genomic_DNA"/>
</dbReference>
<dbReference type="InterPro" id="IPR008250">
    <property type="entry name" value="ATPase_P-typ_transduc_dom_A_sf"/>
</dbReference>
<protein>
    <submittedName>
        <fullName evidence="8">HAD-IC family P-type ATPase</fullName>
    </submittedName>
</protein>
<comment type="caution">
    <text evidence="8">The sequence shown here is derived from an EMBL/GenBank/DDBJ whole genome shotgun (WGS) entry which is preliminary data.</text>
</comment>
<dbReference type="SFLD" id="SFLDS00003">
    <property type="entry name" value="Haloacid_Dehalogenase"/>
    <property type="match status" value="1"/>
</dbReference>
<evidence type="ECO:0000313" key="8">
    <source>
        <dbReference type="EMBL" id="MBE5024739.1"/>
    </source>
</evidence>
<evidence type="ECO:0000256" key="6">
    <source>
        <dbReference type="SAM" id="Phobius"/>
    </source>
</evidence>
<dbReference type="PRINTS" id="PR00119">
    <property type="entry name" value="CATATPASE"/>
</dbReference>
<keyword evidence="4 6" id="KW-1133">Transmembrane helix</keyword>
<dbReference type="SFLD" id="SFLDF00027">
    <property type="entry name" value="p-type_atpase"/>
    <property type="match status" value="1"/>
</dbReference>
<dbReference type="SUPFAM" id="SSF81653">
    <property type="entry name" value="Calcium ATPase, transduction domain A"/>
    <property type="match status" value="1"/>
</dbReference>
<dbReference type="InterPro" id="IPR023299">
    <property type="entry name" value="ATPase_P-typ_cyto_dom_N"/>
</dbReference>
<feature type="transmembrane region" description="Helical" evidence="6">
    <location>
        <begin position="727"/>
        <end position="747"/>
    </location>
</feature>
<dbReference type="SUPFAM" id="SSF56784">
    <property type="entry name" value="HAD-like"/>
    <property type="match status" value="1"/>
</dbReference>
<dbReference type="NCBIfam" id="TIGR01494">
    <property type="entry name" value="ATPase_P-type"/>
    <property type="match status" value="2"/>
</dbReference>
<dbReference type="SUPFAM" id="SSF81665">
    <property type="entry name" value="Calcium ATPase, transmembrane domain M"/>
    <property type="match status" value="1"/>
</dbReference>
<feature type="transmembrane region" description="Helical" evidence="6">
    <location>
        <begin position="251"/>
        <end position="278"/>
    </location>
</feature>
<dbReference type="InterPro" id="IPR023214">
    <property type="entry name" value="HAD_sf"/>
</dbReference>
<comment type="subcellular location">
    <subcellularLocation>
        <location evidence="1">Cell membrane</location>
        <topology evidence="1">Multi-pass membrane protein</topology>
    </subcellularLocation>
</comment>
<dbReference type="InterPro" id="IPR059000">
    <property type="entry name" value="ATPase_P-type_domA"/>
</dbReference>
<evidence type="ECO:0000256" key="3">
    <source>
        <dbReference type="ARBA" id="ARBA00022967"/>
    </source>
</evidence>
<feature type="transmembrane region" description="Helical" evidence="6">
    <location>
        <begin position="220"/>
        <end position="239"/>
    </location>
</feature>
<sequence>MMPDEKCPDERSAALVGLTDEEVAERVAAGRTNANTDVKTKPVRQIVAEHAFTLFNGVNLALAVLVLLTGQYRNMLFMCVVGANLLIGVTQEIRAKRMVDKLTILTQKEVTVLRAAGELQIAPSELVADDLMRLAHGDQVPADAVIVEGFVSMNESLLTGEAKPVSKGPGDELLSGSFVDAGSLVARVTRVGAEGYAARINAEAKYVKVVRSEIQDTLRAIIRLGTVVLVPLGLGLFLRSWLMDGGSLNDAILTSVAAVIGMIPQGLVLLTSSVLAIATFRLGRRMVLVQQAYCVETLARVDTLCLDKTGTITTGEMEVASIIAAAGSDEGEVAAALAAIVSANEEDANETARAILRHAAEKGVAATPATRAVPFSSARKYSGCVTIDGRALVMGAAAFVLGPERVGEADALATAFDATERVLVVGECPSFSDDDAIVGEVRLLGCVAIRDEIRPTAGQTMAYFLEQGVELRVISGDDPRTVSAIAARAGVPEADRFVDATTLTTQEALDAAVDEARVFGRVTPQQKRELVQALHRRGRTVAMTGDGVNDVLALREADCSVAMASGSAAARNVSEIVLADNDFSHMPEVVAEGRRSINNLQRSASLFLVKTVFTAVLALVCIVMPPYPFIPIQMSLLSTAIIGIPSFVLALEPNRDRVSGNFLANVLARSLPASVAIVCALLAELVVGRALGHSFGEISSVCTLLVACVGIALIWRISLPLTPLRAALLVLVGAIVALGCTVGAPFFEIVGFTGSMGVVVVAAGAVAVAFFNWMYTRSLSGFASDERFLSLVRRVEGKHGDR</sequence>